<dbReference type="FunFam" id="2.10.90.10:FF:000055">
    <property type="entry name" value="Placenta growth factor"/>
    <property type="match status" value="1"/>
</dbReference>
<dbReference type="GO" id="GO:0038084">
    <property type="term" value="P:vascular endothelial growth factor signaling pathway"/>
    <property type="evidence" value="ECO:0007669"/>
    <property type="project" value="TreeGrafter"/>
</dbReference>
<dbReference type="GO" id="GO:0005615">
    <property type="term" value="C:extracellular space"/>
    <property type="evidence" value="ECO:0007669"/>
    <property type="project" value="TreeGrafter"/>
</dbReference>
<evidence type="ECO:0000313" key="15">
    <source>
        <dbReference type="EMBL" id="KAG7469945.1"/>
    </source>
</evidence>
<evidence type="ECO:0000256" key="7">
    <source>
        <dbReference type="ARBA" id="ARBA00022782"/>
    </source>
</evidence>
<dbReference type="Proteomes" id="UP001046870">
    <property type="component" value="Chromosome 10"/>
</dbReference>
<evidence type="ECO:0000313" key="16">
    <source>
        <dbReference type="Proteomes" id="UP001046870"/>
    </source>
</evidence>
<keyword evidence="4" id="KW-0964">Secreted</keyword>
<dbReference type="AlphaFoldDB" id="A0A9D3PWZ8"/>
<dbReference type="PANTHER" id="PTHR12025:SF5">
    <property type="entry name" value="VASCULAR ENDOTHELIAL GROWTH FACTOR A, LONG FORM"/>
    <property type="match status" value="1"/>
</dbReference>
<dbReference type="PROSITE" id="PS50278">
    <property type="entry name" value="PDGF_2"/>
    <property type="match status" value="1"/>
</dbReference>
<dbReference type="GO" id="GO:0045766">
    <property type="term" value="P:positive regulation of angiogenesis"/>
    <property type="evidence" value="ECO:0007669"/>
    <property type="project" value="TreeGrafter"/>
</dbReference>
<dbReference type="GO" id="GO:0060754">
    <property type="term" value="P:positive regulation of mast cell chemotaxis"/>
    <property type="evidence" value="ECO:0007669"/>
    <property type="project" value="TreeGrafter"/>
</dbReference>
<dbReference type="GO" id="GO:0016020">
    <property type="term" value="C:membrane"/>
    <property type="evidence" value="ECO:0007669"/>
    <property type="project" value="InterPro"/>
</dbReference>
<dbReference type="GO" id="GO:0048010">
    <property type="term" value="P:vascular endothelial growth factor receptor signaling pathway"/>
    <property type="evidence" value="ECO:0007669"/>
    <property type="project" value="TreeGrafter"/>
</dbReference>
<feature type="domain" description="Platelet-derived growth factor (PDGF) family profile" evidence="14">
    <location>
        <begin position="36"/>
        <end position="132"/>
    </location>
</feature>
<evidence type="ECO:0000256" key="2">
    <source>
        <dbReference type="ARBA" id="ARBA00006686"/>
    </source>
</evidence>
<dbReference type="GO" id="GO:0001938">
    <property type="term" value="P:positive regulation of endothelial cell proliferation"/>
    <property type="evidence" value="ECO:0007669"/>
    <property type="project" value="TreeGrafter"/>
</dbReference>
<reference evidence="15" key="1">
    <citation type="submission" date="2021-01" db="EMBL/GenBank/DDBJ databases">
        <authorList>
            <person name="Zahm M."/>
            <person name="Roques C."/>
            <person name="Cabau C."/>
            <person name="Klopp C."/>
            <person name="Donnadieu C."/>
            <person name="Jouanno E."/>
            <person name="Lampietro C."/>
            <person name="Louis A."/>
            <person name="Herpin A."/>
            <person name="Echchiki A."/>
            <person name="Berthelot C."/>
            <person name="Parey E."/>
            <person name="Roest-Crollius H."/>
            <person name="Braasch I."/>
            <person name="Postlethwait J."/>
            <person name="Bobe J."/>
            <person name="Montfort J."/>
            <person name="Bouchez O."/>
            <person name="Begum T."/>
            <person name="Mejri S."/>
            <person name="Adams A."/>
            <person name="Chen W.-J."/>
            <person name="Guiguen Y."/>
        </authorList>
    </citation>
    <scope>NUCLEOTIDE SEQUENCE</scope>
    <source>
        <strain evidence="15">YG-15Mar2019-1</strain>
        <tissue evidence="15">Brain</tissue>
    </source>
</reference>
<dbReference type="CDD" id="cd00135">
    <property type="entry name" value="PDGF"/>
    <property type="match status" value="1"/>
</dbReference>
<dbReference type="GO" id="GO:0030154">
    <property type="term" value="P:cell differentiation"/>
    <property type="evidence" value="ECO:0007669"/>
    <property type="project" value="UniProtKB-KW"/>
</dbReference>
<sequence>MNFDTSLVKLFFAALLHLSTVKSAHIPKDGDNSKNEVVPFLDVYNKSSCQTREVLVDIYQEYPEEIEHTFIPSCVVLRRCAGCCNDEAFECVPTETRNITMLVKRIRQRVAQHDFQLSFTEHKACECRQKKEVKEKKGKCDKPRR</sequence>
<evidence type="ECO:0000256" key="4">
    <source>
        <dbReference type="ARBA" id="ARBA00022525"/>
    </source>
</evidence>
<keyword evidence="10" id="KW-0325">Glycoprotein</keyword>
<keyword evidence="8 12" id="KW-0339">Growth factor</keyword>
<evidence type="ECO:0000256" key="5">
    <source>
        <dbReference type="ARBA" id="ARBA00022657"/>
    </source>
</evidence>
<evidence type="ECO:0000256" key="6">
    <source>
        <dbReference type="ARBA" id="ARBA00022729"/>
    </source>
</evidence>
<dbReference type="PANTHER" id="PTHR12025">
    <property type="entry name" value="VASCULAR ENDOTHELIAL GROWTH FACTOR"/>
    <property type="match status" value="1"/>
</dbReference>
<keyword evidence="16" id="KW-1185">Reference proteome</keyword>
<dbReference type="OrthoDB" id="6370328at2759"/>
<gene>
    <name evidence="15" type="ORF">MATL_G00134220</name>
</gene>
<feature type="signal peptide" evidence="13">
    <location>
        <begin position="1"/>
        <end position="23"/>
    </location>
</feature>
<keyword evidence="3" id="KW-0217">Developmental protein</keyword>
<dbReference type="PROSITE" id="PS00249">
    <property type="entry name" value="PDGF_1"/>
    <property type="match status" value="1"/>
</dbReference>
<keyword evidence="9" id="KW-1015">Disulfide bond</keyword>
<dbReference type="InterPro" id="IPR000072">
    <property type="entry name" value="PDGF/VEGF_dom"/>
</dbReference>
<organism evidence="15 16">
    <name type="scientific">Megalops atlanticus</name>
    <name type="common">Tarpon</name>
    <name type="synonym">Clupea gigantea</name>
    <dbReference type="NCBI Taxonomy" id="7932"/>
    <lineage>
        <taxon>Eukaryota</taxon>
        <taxon>Metazoa</taxon>
        <taxon>Chordata</taxon>
        <taxon>Craniata</taxon>
        <taxon>Vertebrata</taxon>
        <taxon>Euteleostomi</taxon>
        <taxon>Actinopterygii</taxon>
        <taxon>Neopterygii</taxon>
        <taxon>Teleostei</taxon>
        <taxon>Elopiformes</taxon>
        <taxon>Megalopidae</taxon>
        <taxon>Megalops</taxon>
    </lineage>
</organism>
<name>A0A9D3PWZ8_MEGAT</name>
<comment type="subcellular location">
    <subcellularLocation>
        <location evidence="1">Secreted</location>
    </subcellularLocation>
</comment>
<evidence type="ECO:0000256" key="13">
    <source>
        <dbReference type="SAM" id="SignalP"/>
    </source>
</evidence>
<evidence type="ECO:0000256" key="3">
    <source>
        <dbReference type="ARBA" id="ARBA00022473"/>
    </source>
</evidence>
<evidence type="ECO:0000256" key="1">
    <source>
        <dbReference type="ARBA" id="ARBA00004613"/>
    </source>
</evidence>
<evidence type="ECO:0000256" key="11">
    <source>
        <dbReference type="ARBA" id="ARBA00023246"/>
    </source>
</evidence>
<dbReference type="SUPFAM" id="SSF57501">
    <property type="entry name" value="Cystine-knot cytokines"/>
    <property type="match status" value="1"/>
</dbReference>
<dbReference type="GO" id="GO:0051781">
    <property type="term" value="P:positive regulation of cell division"/>
    <property type="evidence" value="ECO:0007669"/>
    <property type="project" value="UniProtKB-KW"/>
</dbReference>
<dbReference type="EMBL" id="JAFDVH010000010">
    <property type="protein sequence ID" value="KAG7469945.1"/>
    <property type="molecule type" value="Genomic_DNA"/>
</dbReference>
<dbReference type="GO" id="GO:0042056">
    <property type="term" value="F:chemoattractant activity"/>
    <property type="evidence" value="ECO:0007669"/>
    <property type="project" value="TreeGrafter"/>
</dbReference>
<evidence type="ECO:0000259" key="14">
    <source>
        <dbReference type="PROSITE" id="PS50278"/>
    </source>
</evidence>
<protein>
    <recommendedName>
        <fullName evidence="14">Platelet-derived growth factor (PDGF) family profile domain-containing protein</fullName>
    </recommendedName>
</protein>
<dbReference type="SMART" id="SM00141">
    <property type="entry name" value="PDGF"/>
    <property type="match status" value="1"/>
</dbReference>
<dbReference type="Gene3D" id="2.10.90.10">
    <property type="entry name" value="Cystine-knot cytokines"/>
    <property type="match status" value="1"/>
</dbReference>
<dbReference type="GO" id="GO:0008083">
    <property type="term" value="F:growth factor activity"/>
    <property type="evidence" value="ECO:0007669"/>
    <property type="project" value="UniProtKB-KW"/>
</dbReference>
<dbReference type="GO" id="GO:0002040">
    <property type="term" value="P:sprouting angiogenesis"/>
    <property type="evidence" value="ECO:0007669"/>
    <property type="project" value="TreeGrafter"/>
</dbReference>
<comment type="similarity">
    <text evidence="2 12">Belongs to the PDGF/VEGF growth factor family.</text>
</comment>
<dbReference type="InterPro" id="IPR029034">
    <property type="entry name" value="Cystine-knot_cytokine"/>
</dbReference>
<keyword evidence="6 13" id="KW-0732">Signal</keyword>
<dbReference type="GO" id="GO:0001666">
    <property type="term" value="P:response to hypoxia"/>
    <property type="evidence" value="ECO:0007669"/>
    <property type="project" value="TreeGrafter"/>
</dbReference>
<evidence type="ECO:0000256" key="9">
    <source>
        <dbReference type="ARBA" id="ARBA00023157"/>
    </source>
</evidence>
<proteinExistence type="inferred from homology"/>
<evidence type="ECO:0000256" key="10">
    <source>
        <dbReference type="ARBA" id="ARBA00023180"/>
    </source>
</evidence>
<keyword evidence="11" id="KW-0497">Mitogen</keyword>
<dbReference type="Pfam" id="PF00341">
    <property type="entry name" value="PDGF"/>
    <property type="match status" value="1"/>
</dbReference>
<dbReference type="GO" id="GO:0048513">
    <property type="term" value="P:animal organ development"/>
    <property type="evidence" value="ECO:0007669"/>
    <property type="project" value="UniProtKB-ARBA"/>
</dbReference>
<accession>A0A9D3PWZ8</accession>
<comment type="caution">
    <text evidence="15">The sequence shown here is derived from an EMBL/GenBank/DDBJ whole genome shotgun (WGS) entry which is preliminary data.</text>
</comment>
<evidence type="ECO:0000256" key="12">
    <source>
        <dbReference type="RuleBase" id="RU003818"/>
    </source>
</evidence>
<dbReference type="InterPro" id="IPR050507">
    <property type="entry name" value="PDGF/VEGF_growth_factor"/>
</dbReference>
<dbReference type="GO" id="GO:0050930">
    <property type="term" value="P:induction of positive chemotaxis"/>
    <property type="evidence" value="ECO:0007669"/>
    <property type="project" value="TreeGrafter"/>
</dbReference>
<feature type="chain" id="PRO_5038449567" description="Platelet-derived growth factor (PDGF) family profile domain-containing protein" evidence="13">
    <location>
        <begin position="24"/>
        <end position="145"/>
    </location>
</feature>
<dbReference type="InterPro" id="IPR023581">
    <property type="entry name" value="PD_growth_factor_CS"/>
</dbReference>
<keyword evidence="5" id="KW-0037">Angiogenesis</keyword>
<evidence type="ECO:0000256" key="8">
    <source>
        <dbReference type="ARBA" id="ARBA00023030"/>
    </source>
</evidence>
<keyword evidence="7" id="KW-0221">Differentiation</keyword>
<dbReference type="GO" id="GO:0005172">
    <property type="term" value="F:vascular endothelial growth factor receptor binding"/>
    <property type="evidence" value="ECO:0007669"/>
    <property type="project" value="TreeGrafter"/>
</dbReference>